<accession>A0A811UVC7</accession>
<dbReference type="AlphaFoldDB" id="A0A811UVC7"/>
<proteinExistence type="predicted"/>
<sequence length="101" mass="11314">MDIPGEEFRKLSLKKIFKVKRSSMASEIEWKIKDNSLVNPEIEAKNLNNDSNNDIKKQTDIEVVAHIDKGMPTIASSNVISKNIGPIVPPKPFRKNGDSPQ</sequence>
<organism evidence="1 2">
    <name type="scientific">Ceratitis capitata</name>
    <name type="common">Mediterranean fruit fly</name>
    <name type="synonym">Tephritis capitata</name>
    <dbReference type="NCBI Taxonomy" id="7213"/>
    <lineage>
        <taxon>Eukaryota</taxon>
        <taxon>Metazoa</taxon>
        <taxon>Ecdysozoa</taxon>
        <taxon>Arthropoda</taxon>
        <taxon>Hexapoda</taxon>
        <taxon>Insecta</taxon>
        <taxon>Pterygota</taxon>
        <taxon>Neoptera</taxon>
        <taxon>Endopterygota</taxon>
        <taxon>Diptera</taxon>
        <taxon>Brachycera</taxon>
        <taxon>Muscomorpha</taxon>
        <taxon>Tephritoidea</taxon>
        <taxon>Tephritidae</taxon>
        <taxon>Ceratitis</taxon>
        <taxon>Ceratitis</taxon>
    </lineage>
</organism>
<evidence type="ECO:0000313" key="1">
    <source>
        <dbReference type="EMBL" id="CAD7001656.1"/>
    </source>
</evidence>
<name>A0A811UVC7_CERCA</name>
<dbReference type="Proteomes" id="UP000606786">
    <property type="component" value="Unassembled WGS sequence"/>
</dbReference>
<protein>
    <submittedName>
        <fullName evidence="1">(Mediterranean fruit fly) hypothetical protein</fullName>
    </submittedName>
</protein>
<dbReference type="EMBL" id="CAJHJT010000023">
    <property type="protein sequence ID" value="CAD7001656.1"/>
    <property type="molecule type" value="Genomic_DNA"/>
</dbReference>
<keyword evidence="2" id="KW-1185">Reference proteome</keyword>
<reference evidence="1" key="1">
    <citation type="submission" date="2020-11" db="EMBL/GenBank/DDBJ databases">
        <authorList>
            <person name="Whitehead M."/>
        </authorList>
    </citation>
    <scope>NUCLEOTIDE SEQUENCE</scope>
    <source>
        <strain evidence="1">EGII</strain>
    </source>
</reference>
<comment type="caution">
    <text evidence="1">The sequence shown here is derived from an EMBL/GenBank/DDBJ whole genome shotgun (WGS) entry which is preliminary data.</text>
</comment>
<feature type="non-terminal residue" evidence="1">
    <location>
        <position position="101"/>
    </location>
</feature>
<gene>
    <name evidence="1" type="ORF">CCAP1982_LOCUS10148</name>
</gene>
<evidence type="ECO:0000313" key="2">
    <source>
        <dbReference type="Proteomes" id="UP000606786"/>
    </source>
</evidence>